<dbReference type="InterPro" id="IPR012337">
    <property type="entry name" value="RNaseH-like_sf"/>
</dbReference>
<dbReference type="InterPro" id="IPR053151">
    <property type="entry name" value="RNase_H-like"/>
</dbReference>
<accession>A0A7J6W6V9</accession>
<reference evidence="2 3" key="1">
    <citation type="submission" date="2020-06" db="EMBL/GenBank/DDBJ databases">
        <title>Transcriptomic and genomic resources for Thalictrum thalictroides and T. hernandezii: Facilitating candidate gene discovery in an emerging model plant lineage.</title>
        <authorList>
            <person name="Arias T."/>
            <person name="Riano-Pachon D.M."/>
            <person name="Di Stilio V.S."/>
        </authorList>
    </citation>
    <scope>NUCLEOTIDE SEQUENCE [LARGE SCALE GENOMIC DNA]</scope>
    <source>
        <strain evidence="3">cv. WT478/WT964</strain>
        <tissue evidence="2">Leaves</tissue>
    </source>
</reference>
<dbReference type="PANTHER" id="PTHR47723">
    <property type="entry name" value="OS05G0353850 PROTEIN"/>
    <property type="match status" value="1"/>
</dbReference>
<dbReference type="Pfam" id="PF13456">
    <property type="entry name" value="RVT_3"/>
    <property type="match status" value="1"/>
</dbReference>
<evidence type="ECO:0000313" key="2">
    <source>
        <dbReference type="EMBL" id="KAF5192627.1"/>
    </source>
</evidence>
<comment type="caution">
    <text evidence="2">The sequence shown here is derived from an EMBL/GenBank/DDBJ whole genome shotgun (WGS) entry which is preliminary data.</text>
</comment>
<dbReference type="PANTHER" id="PTHR47723:SF19">
    <property type="entry name" value="POLYNUCLEOTIDYL TRANSFERASE, RIBONUCLEASE H-LIKE SUPERFAMILY PROTEIN"/>
    <property type="match status" value="1"/>
</dbReference>
<dbReference type="Proteomes" id="UP000554482">
    <property type="component" value="Unassembled WGS sequence"/>
</dbReference>
<dbReference type="OrthoDB" id="1938625at2759"/>
<dbReference type="Gene3D" id="3.30.420.10">
    <property type="entry name" value="Ribonuclease H-like superfamily/Ribonuclease H"/>
    <property type="match status" value="1"/>
</dbReference>
<evidence type="ECO:0000259" key="1">
    <source>
        <dbReference type="Pfam" id="PF13456"/>
    </source>
</evidence>
<proteinExistence type="predicted"/>
<feature type="domain" description="RNase H type-1" evidence="1">
    <location>
        <begin position="115"/>
        <end position="197"/>
    </location>
</feature>
<dbReference type="CDD" id="cd06222">
    <property type="entry name" value="RNase_H_like"/>
    <property type="match status" value="1"/>
</dbReference>
<evidence type="ECO:0000313" key="3">
    <source>
        <dbReference type="Proteomes" id="UP000554482"/>
    </source>
</evidence>
<dbReference type="GO" id="GO:0004523">
    <property type="term" value="F:RNA-DNA hybrid ribonuclease activity"/>
    <property type="evidence" value="ECO:0007669"/>
    <property type="project" value="InterPro"/>
</dbReference>
<dbReference type="AlphaFoldDB" id="A0A7J6W6V9"/>
<keyword evidence="3" id="KW-1185">Reference proteome</keyword>
<gene>
    <name evidence="2" type="ORF">FRX31_017786</name>
</gene>
<organism evidence="2 3">
    <name type="scientific">Thalictrum thalictroides</name>
    <name type="common">Rue-anemone</name>
    <name type="synonym">Anemone thalictroides</name>
    <dbReference type="NCBI Taxonomy" id="46969"/>
    <lineage>
        <taxon>Eukaryota</taxon>
        <taxon>Viridiplantae</taxon>
        <taxon>Streptophyta</taxon>
        <taxon>Embryophyta</taxon>
        <taxon>Tracheophyta</taxon>
        <taxon>Spermatophyta</taxon>
        <taxon>Magnoliopsida</taxon>
        <taxon>Ranunculales</taxon>
        <taxon>Ranunculaceae</taxon>
        <taxon>Thalictroideae</taxon>
        <taxon>Thalictrum</taxon>
    </lineage>
</organism>
<dbReference type="EMBL" id="JABWDY010021132">
    <property type="protein sequence ID" value="KAF5192627.1"/>
    <property type="molecule type" value="Genomic_DNA"/>
</dbReference>
<feature type="non-terminal residue" evidence="2">
    <location>
        <position position="1"/>
    </location>
</feature>
<dbReference type="InterPro" id="IPR044730">
    <property type="entry name" value="RNase_H-like_dom_plant"/>
</dbReference>
<dbReference type="InterPro" id="IPR036397">
    <property type="entry name" value="RNaseH_sf"/>
</dbReference>
<sequence length="230" mass="26806">MEGGLGLTDLAKWSRAAYMGLVMKVVTTKESFWAKWVWAHHLRGKFFWTTKIPKDCSWVWRHVLQSREDAIKFINYSISDGKGTLLWHDPWCLNGPLLHYISARDAWLDKIPIDATVQELLAVLRGIQLAQKLGVKRIEVASDSLRVIRTINKHEESPWGCMDQIMEIRELAVRFDQFRFYHVFRETNQSADYLAARGVNQGVNVFYFIAPFTRELCIILNDDKQGRMFL</sequence>
<protein>
    <recommendedName>
        <fullName evidence="1">RNase H type-1 domain-containing protein</fullName>
    </recommendedName>
</protein>
<dbReference type="GO" id="GO:0003676">
    <property type="term" value="F:nucleic acid binding"/>
    <property type="evidence" value="ECO:0007669"/>
    <property type="project" value="InterPro"/>
</dbReference>
<dbReference type="SUPFAM" id="SSF53098">
    <property type="entry name" value="Ribonuclease H-like"/>
    <property type="match status" value="1"/>
</dbReference>
<name>A0A7J6W6V9_THATH</name>
<dbReference type="InterPro" id="IPR002156">
    <property type="entry name" value="RNaseH_domain"/>
</dbReference>